<keyword evidence="11" id="KW-1185">Reference proteome</keyword>
<dbReference type="PANTHER" id="PTHR22883:SF23">
    <property type="entry name" value="PALMITOYLTRANSFERASE ZDHHC6"/>
    <property type="match status" value="1"/>
</dbReference>
<dbReference type="EC" id="2.3.1.225" evidence="8"/>
<feature type="domain" description="Palmitoyltransferase DHHC" evidence="9">
    <location>
        <begin position="157"/>
        <end position="231"/>
    </location>
</feature>
<evidence type="ECO:0000256" key="3">
    <source>
        <dbReference type="ARBA" id="ARBA00022692"/>
    </source>
</evidence>
<organism evidence="10 11">
    <name type="scientific">Tetrahymena thermophila (strain SB210)</name>
    <dbReference type="NCBI Taxonomy" id="312017"/>
    <lineage>
        <taxon>Eukaryota</taxon>
        <taxon>Sar</taxon>
        <taxon>Alveolata</taxon>
        <taxon>Ciliophora</taxon>
        <taxon>Intramacronucleata</taxon>
        <taxon>Oligohymenophorea</taxon>
        <taxon>Hymenostomatida</taxon>
        <taxon>Tetrahymenina</taxon>
        <taxon>Tetrahymenidae</taxon>
        <taxon>Tetrahymena</taxon>
    </lineage>
</organism>
<dbReference type="InterPro" id="IPR039859">
    <property type="entry name" value="PFA4/ZDH16/20/ERF2-like"/>
</dbReference>
<dbReference type="PROSITE" id="PS50216">
    <property type="entry name" value="DHHC"/>
    <property type="match status" value="1"/>
</dbReference>
<dbReference type="AlphaFoldDB" id="I7MHW9"/>
<evidence type="ECO:0000313" key="11">
    <source>
        <dbReference type="Proteomes" id="UP000009168"/>
    </source>
</evidence>
<accession>I7MHW9</accession>
<dbReference type="HOGENOM" id="CLU_1087689_0_0_1"/>
<gene>
    <name evidence="10" type="ORF">TTHERM_00474450</name>
</gene>
<dbReference type="GO" id="GO:0016020">
    <property type="term" value="C:membrane"/>
    <property type="evidence" value="ECO:0007669"/>
    <property type="project" value="UniProtKB-SubCell"/>
</dbReference>
<dbReference type="GO" id="GO:0006612">
    <property type="term" value="P:protein targeting to membrane"/>
    <property type="evidence" value="ECO:0007669"/>
    <property type="project" value="TreeGrafter"/>
</dbReference>
<feature type="transmembrane region" description="Helical" evidence="8">
    <location>
        <begin position="109"/>
        <end position="129"/>
    </location>
</feature>
<dbReference type="OrthoDB" id="4096362at2759"/>
<comment type="domain">
    <text evidence="8">The DHHC domain is required for palmitoyltransferase activity.</text>
</comment>
<evidence type="ECO:0000256" key="2">
    <source>
        <dbReference type="ARBA" id="ARBA00022679"/>
    </source>
</evidence>
<dbReference type="GO" id="GO:0019706">
    <property type="term" value="F:protein-cysteine S-palmitoyltransferase activity"/>
    <property type="evidence" value="ECO:0007669"/>
    <property type="project" value="UniProtKB-EC"/>
</dbReference>
<dbReference type="PANTHER" id="PTHR22883">
    <property type="entry name" value="ZINC FINGER DHHC DOMAIN CONTAINING PROTEIN"/>
    <property type="match status" value="1"/>
</dbReference>
<dbReference type="GO" id="GO:0005783">
    <property type="term" value="C:endoplasmic reticulum"/>
    <property type="evidence" value="ECO:0007669"/>
    <property type="project" value="TreeGrafter"/>
</dbReference>
<evidence type="ECO:0000256" key="4">
    <source>
        <dbReference type="ARBA" id="ARBA00022989"/>
    </source>
</evidence>
<evidence type="ECO:0000259" key="9">
    <source>
        <dbReference type="Pfam" id="PF01529"/>
    </source>
</evidence>
<dbReference type="InParanoid" id="I7MHW9"/>
<keyword evidence="6 8" id="KW-0012">Acyltransferase</keyword>
<feature type="transmembrane region" description="Helical" evidence="8">
    <location>
        <begin position="206"/>
        <end position="229"/>
    </location>
</feature>
<keyword evidence="4 8" id="KW-1133">Transmembrane helix</keyword>
<dbReference type="InterPro" id="IPR001594">
    <property type="entry name" value="Palmitoyltrfase_DHHC"/>
</dbReference>
<dbReference type="RefSeq" id="XP_001023929.1">
    <property type="nucleotide sequence ID" value="XM_001023929.3"/>
</dbReference>
<evidence type="ECO:0000256" key="1">
    <source>
        <dbReference type="ARBA" id="ARBA00004141"/>
    </source>
</evidence>
<feature type="transmembrane region" description="Helical" evidence="8">
    <location>
        <begin position="81"/>
        <end position="103"/>
    </location>
</feature>
<evidence type="ECO:0000256" key="6">
    <source>
        <dbReference type="ARBA" id="ARBA00023315"/>
    </source>
</evidence>
<keyword evidence="5 8" id="KW-0472">Membrane</keyword>
<dbReference type="EMBL" id="GG662472">
    <property type="protein sequence ID" value="EAS03684.1"/>
    <property type="molecule type" value="Genomic_DNA"/>
</dbReference>
<evidence type="ECO:0000313" key="10">
    <source>
        <dbReference type="EMBL" id="EAS03684.1"/>
    </source>
</evidence>
<sequence length="256" mass="29979">MDTNYQKSYENKDYAELKNDQIEFENFNQNENISQDPTRASYQTSEYEGYGEEKPQHFGYNILFDLNPLTGQPKYTLGPHWPLFFCAWSSFVVVDFFLIRMMWNNTDNIIWFILTLIICSIHVLSYLYTALANPGIAHKNDEETKNVKKIENLSYQQMEQMLCKKCDILKDKSTEHCDSCDVCVRGYDHHCPWSSKCIAKGNIKPFNVFIAMTFIYMAYAIVVTVVTLLPPNKRYMRQPSNNPDVYENNNSTLHNF</sequence>
<comment type="subcellular location">
    <subcellularLocation>
        <location evidence="1">Membrane</location>
        <topology evidence="1">Multi-pass membrane protein</topology>
    </subcellularLocation>
</comment>
<reference evidence="11" key="1">
    <citation type="journal article" date="2006" name="PLoS Biol.">
        <title>Macronuclear genome sequence of the ciliate Tetrahymena thermophila, a model eukaryote.</title>
        <authorList>
            <person name="Eisen J.A."/>
            <person name="Coyne R.S."/>
            <person name="Wu M."/>
            <person name="Wu D."/>
            <person name="Thiagarajan M."/>
            <person name="Wortman J.R."/>
            <person name="Badger J.H."/>
            <person name="Ren Q."/>
            <person name="Amedeo P."/>
            <person name="Jones K.M."/>
            <person name="Tallon L.J."/>
            <person name="Delcher A.L."/>
            <person name="Salzberg S.L."/>
            <person name="Silva J.C."/>
            <person name="Haas B.J."/>
            <person name="Majoros W.H."/>
            <person name="Farzad M."/>
            <person name="Carlton J.M."/>
            <person name="Smith R.K. Jr."/>
            <person name="Garg J."/>
            <person name="Pearlman R.E."/>
            <person name="Karrer K.M."/>
            <person name="Sun L."/>
            <person name="Manning G."/>
            <person name="Elde N.C."/>
            <person name="Turkewitz A.P."/>
            <person name="Asai D.J."/>
            <person name="Wilkes D.E."/>
            <person name="Wang Y."/>
            <person name="Cai H."/>
            <person name="Collins K."/>
            <person name="Stewart B.A."/>
            <person name="Lee S.R."/>
            <person name="Wilamowska K."/>
            <person name="Weinberg Z."/>
            <person name="Ruzzo W.L."/>
            <person name="Wloga D."/>
            <person name="Gaertig J."/>
            <person name="Frankel J."/>
            <person name="Tsao C.-C."/>
            <person name="Gorovsky M.A."/>
            <person name="Keeling P.J."/>
            <person name="Waller R.F."/>
            <person name="Patron N.J."/>
            <person name="Cherry J.M."/>
            <person name="Stover N.A."/>
            <person name="Krieger C.J."/>
            <person name="del Toro C."/>
            <person name="Ryder H.F."/>
            <person name="Williamson S.C."/>
            <person name="Barbeau R.A."/>
            <person name="Hamilton E.P."/>
            <person name="Orias E."/>
        </authorList>
    </citation>
    <scope>NUCLEOTIDE SEQUENCE [LARGE SCALE GENOMIC DNA]</scope>
    <source>
        <strain evidence="11">SB210</strain>
    </source>
</reference>
<comment type="catalytic activity">
    <reaction evidence="8">
        <text>L-cysteinyl-[protein] + hexadecanoyl-CoA = S-hexadecanoyl-L-cysteinyl-[protein] + CoA</text>
        <dbReference type="Rhea" id="RHEA:36683"/>
        <dbReference type="Rhea" id="RHEA-COMP:10131"/>
        <dbReference type="Rhea" id="RHEA-COMP:11032"/>
        <dbReference type="ChEBI" id="CHEBI:29950"/>
        <dbReference type="ChEBI" id="CHEBI:57287"/>
        <dbReference type="ChEBI" id="CHEBI:57379"/>
        <dbReference type="ChEBI" id="CHEBI:74151"/>
        <dbReference type="EC" id="2.3.1.225"/>
    </reaction>
</comment>
<evidence type="ECO:0000256" key="8">
    <source>
        <dbReference type="RuleBase" id="RU079119"/>
    </source>
</evidence>
<keyword evidence="2 8" id="KW-0808">Transferase</keyword>
<comment type="similarity">
    <text evidence="7">Belongs to the DHHC palmitoyltransferase family. PFA5 subfamily.</text>
</comment>
<dbReference type="eggNOG" id="KOG0509">
    <property type="taxonomic scope" value="Eukaryota"/>
</dbReference>
<name>I7MHW9_TETTS</name>
<dbReference type="KEGG" id="tet:TTHERM_00474450"/>
<keyword evidence="3 8" id="KW-0812">Transmembrane</keyword>
<dbReference type="Pfam" id="PF01529">
    <property type="entry name" value="DHHC"/>
    <property type="match status" value="1"/>
</dbReference>
<dbReference type="GO" id="GO:0005794">
    <property type="term" value="C:Golgi apparatus"/>
    <property type="evidence" value="ECO:0007669"/>
    <property type="project" value="TreeGrafter"/>
</dbReference>
<proteinExistence type="inferred from homology"/>
<evidence type="ECO:0000256" key="7">
    <source>
        <dbReference type="ARBA" id="ARBA00038298"/>
    </source>
</evidence>
<evidence type="ECO:0000256" key="5">
    <source>
        <dbReference type="ARBA" id="ARBA00023136"/>
    </source>
</evidence>
<protein>
    <recommendedName>
        <fullName evidence="8">Palmitoyltransferase</fullName>
        <ecNumber evidence="8">2.3.1.225</ecNumber>
    </recommendedName>
</protein>
<dbReference type="GeneID" id="7844275"/>
<dbReference type="Proteomes" id="UP000009168">
    <property type="component" value="Unassembled WGS sequence"/>
</dbReference>